<sequence>MDVSPSPDLYDRLYDLTLDVIKQHGLDLGAKCAAVNTTDPAIPPYYYIKNCILVARAQANWDLNDLYRLNAEQKYDSSFRDAISRPHDGSLKVLRELRGELDQLYASRQASVLASESVAPPLLLGWIPYLDVSSGRCYYYNLLTLTTQWEFPYSLEMIRGTDRELGEEVMVSGIGDEVEVEDEMDNEDEDEDGDVDEDYDEVDDEYGEEDDTEALTQPVQPARDRETFIQDQSSSLAVDLGLLTGKSSFSSSSALDLRKLRTRTSQRFTNGNVFNLQGFNKSIGTDESASVCEDMTSVFDHGG</sequence>
<evidence type="ECO:0000256" key="1">
    <source>
        <dbReference type="SAM" id="MobiDB-lite"/>
    </source>
</evidence>
<feature type="region of interest" description="Disordered" evidence="1">
    <location>
        <begin position="176"/>
        <end position="219"/>
    </location>
</feature>
<comment type="caution">
    <text evidence="3">The sequence shown here is derived from an EMBL/GenBank/DDBJ whole genome shotgun (WGS) entry which is preliminary data.</text>
</comment>
<dbReference type="PROSITE" id="PS01159">
    <property type="entry name" value="WW_DOMAIN_1"/>
    <property type="match status" value="1"/>
</dbReference>
<dbReference type="Proteomes" id="UP000292402">
    <property type="component" value="Unassembled WGS sequence"/>
</dbReference>
<organism evidence="3 4">
    <name type="scientific">Alternaria tenuissima</name>
    <dbReference type="NCBI Taxonomy" id="119927"/>
    <lineage>
        <taxon>Eukaryota</taxon>
        <taxon>Fungi</taxon>
        <taxon>Dikarya</taxon>
        <taxon>Ascomycota</taxon>
        <taxon>Pezizomycotina</taxon>
        <taxon>Dothideomycetes</taxon>
        <taxon>Pleosporomycetidae</taxon>
        <taxon>Pleosporales</taxon>
        <taxon>Pleosporineae</taxon>
        <taxon>Pleosporaceae</taxon>
        <taxon>Alternaria</taxon>
        <taxon>Alternaria sect. Alternaria</taxon>
        <taxon>Alternaria alternata complex</taxon>
    </lineage>
</organism>
<protein>
    <recommendedName>
        <fullName evidence="2">WW domain-containing protein</fullName>
    </recommendedName>
</protein>
<dbReference type="PROSITE" id="PS50020">
    <property type="entry name" value="WW_DOMAIN_2"/>
    <property type="match status" value="1"/>
</dbReference>
<dbReference type="EMBL" id="PDXA01000001">
    <property type="protein sequence ID" value="RYN61866.1"/>
    <property type="molecule type" value="Genomic_DNA"/>
</dbReference>
<dbReference type="Gene3D" id="2.20.70.10">
    <property type="match status" value="1"/>
</dbReference>
<proteinExistence type="predicted"/>
<dbReference type="SUPFAM" id="SSF51045">
    <property type="entry name" value="WW domain"/>
    <property type="match status" value="1"/>
</dbReference>
<accession>A0A4Q4MXV6</accession>
<dbReference type="CDD" id="cd00201">
    <property type="entry name" value="WW"/>
    <property type="match status" value="1"/>
</dbReference>
<evidence type="ECO:0000259" key="2">
    <source>
        <dbReference type="PROSITE" id="PS50020"/>
    </source>
</evidence>
<feature type="compositionally biased region" description="Acidic residues" evidence="1">
    <location>
        <begin position="176"/>
        <end position="213"/>
    </location>
</feature>
<dbReference type="InterPro" id="IPR036020">
    <property type="entry name" value="WW_dom_sf"/>
</dbReference>
<name>A0A4Q4MXV6_9PLEO</name>
<evidence type="ECO:0000313" key="3">
    <source>
        <dbReference type="EMBL" id="RYN61866.1"/>
    </source>
</evidence>
<evidence type="ECO:0000313" key="4">
    <source>
        <dbReference type="Proteomes" id="UP000292402"/>
    </source>
</evidence>
<reference evidence="4" key="1">
    <citation type="journal article" date="2019" name="bioRxiv">
        <title>Genomics, evolutionary history and diagnostics of the Alternaria alternata species group including apple and Asian pear pathotypes.</title>
        <authorList>
            <person name="Armitage A.D."/>
            <person name="Cockerton H.M."/>
            <person name="Sreenivasaprasad S."/>
            <person name="Woodhall J.W."/>
            <person name="Lane C.R."/>
            <person name="Harrison R.J."/>
            <person name="Clarkson J.P."/>
        </authorList>
    </citation>
    <scope>NUCLEOTIDE SEQUENCE [LARGE SCALE GENOMIC DNA]</scope>
    <source>
        <strain evidence="4">FERA 1082</strain>
    </source>
</reference>
<dbReference type="AlphaFoldDB" id="A0A4Q4MXV6"/>
<dbReference type="Pfam" id="PF00397">
    <property type="entry name" value="WW"/>
    <property type="match status" value="1"/>
</dbReference>
<dbReference type="InterPro" id="IPR001202">
    <property type="entry name" value="WW_dom"/>
</dbReference>
<dbReference type="SMART" id="SM00456">
    <property type="entry name" value="WW"/>
    <property type="match status" value="1"/>
</dbReference>
<feature type="domain" description="WW" evidence="2">
    <location>
        <begin position="120"/>
        <end position="154"/>
    </location>
</feature>
<gene>
    <name evidence="3" type="ORF">AA0114_g643</name>
</gene>